<sequence length="333" mass="38141">MSNAPTIKLVTNEDWTIWFKALKTKAKNQDLWEYLDPTKPHKPLLISTAPTPPNIKDFRKRSSAITRSTVSNTNTPSSATQDTIVADPTEMDEDYRAREDDDAAILAQDVADLSEKGLRVYNALWTNYEHLSKRHEALKKKVSVLQDWVIETVDQPLARHNFNEEESLADWIKSIHEEFSLVGEERRDKARREYREHLGKPHQSRLATLKSTREWITIWRDAINEARDVDLQEAKEADLWFKDLVAALRASPLESWINAYAVSQRSSAQVNTLKVGEALAAIRLAISEHPEPAKRPRVTHGAFFTAEGTEEEADSDKDTPRKENKRKQPPKKK</sequence>
<name>A0A1B8A511_FUSPO</name>
<dbReference type="AlphaFoldDB" id="A0A1B8A511"/>
<dbReference type="Proteomes" id="UP000091967">
    <property type="component" value="Unassembled WGS sequence"/>
</dbReference>
<reference evidence="2 3" key="1">
    <citation type="submission" date="2016-06" db="EMBL/GenBank/DDBJ databases">
        <title>Living apart together: crosstalk between the core and supernumerary genomes in a fungal plant pathogen.</title>
        <authorList>
            <person name="Vanheule A."/>
            <person name="Audenaert K."/>
            <person name="Warris S."/>
            <person name="Van De Geest H."/>
            <person name="Schijlen E."/>
            <person name="Hofte M."/>
            <person name="De Saeger S."/>
            <person name="Haesaert G."/>
            <person name="Waalwijk C."/>
            <person name="Van Der Lee T."/>
        </authorList>
    </citation>
    <scope>NUCLEOTIDE SEQUENCE [LARGE SCALE GENOMIC DNA]</scope>
    <source>
        <strain evidence="2 3">2516</strain>
    </source>
</reference>
<proteinExistence type="predicted"/>
<evidence type="ECO:0008006" key="4">
    <source>
        <dbReference type="Google" id="ProtNLM"/>
    </source>
</evidence>
<keyword evidence="3" id="KW-1185">Reference proteome</keyword>
<evidence type="ECO:0000313" key="2">
    <source>
        <dbReference type="EMBL" id="OBS15544.1"/>
    </source>
</evidence>
<evidence type="ECO:0000256" key="1">
    <source>
        <dbReference type="SAM" id="MobiDB-lite"/>
    </source>
</evidence>
<comment type="caution">
    <text evidence="2">The sequence shown here is derived from an EMBL/GenBank/DDBJ whole genome shotgun (WGS) entry which is preliminary data.</text>
</comment>
<dbReference type="EMBL" id="LYXU01000149">
    <property type="protein sequence ID" value="OBS15544.1"/>
    <property type="molecule type" value="Genomic_DNA"/>
</dbReference>
<organism evidence="2 3">
    <name type="scientific">Fusarium poae</name>
    <dbReference type="NCBI Taxonomy" id="36050"/>
    <lineage>
        <taxon>Eukaryota</taxon>
        <taxon>Fungi</taxon>
        <taxon>Dikarya</taxon>
        <taxon>Ascomycota</taxon>
        <taxon>Pezizomycotina</taxon>
        <taxon>Sordariomycetes</taxon>
        <taxon>Hypocreomycetidae</taxon>
        <taxon>Hypocreales</taxon>
        <taxon>Nectriaceae</taxon>
        <taxon>Fusarium</taxon>
    </lineage>
</organism>
<evidence type="ECO:0000313" key="3">
    <source>
        <dbReference type="Proteomes" id="UP000091967"/>
    </source>
</evidence>
<accession>A0A1B8A511</accession>
<feature type="compositionally biased region" description="Basic residues" evidence="1">
    <location>
        <begin position="323"/>
        <end position="333"/>
    </location>
</feature>
<gene>
    <name evidence="2" type="ORF">FPOA_13622</name>
</gene>
<feature type="region of interest" description="Disordered" evidence="1">
    <location>
        <begin position="291"/>
        <end position="333"/>
    </location>
</feature>
<protein>
    <recommendedName>
        <fullName evidence="4">Gag protein</fullName>
    </recommendedName>
</protein>